<reference evidence="2" key="1">
    <citation type="submission" date="2024-01" db="EMBL/GenBank/DDBJ databases">
        <authorList>
            <person name="Webb A."/>
        </authorList>
    </citation>
    <scope>NUCLEOTIDE SEQUENCE</scope>
    <source>
        <strain evidence="2">Pm1</strain>
    </source>
</reference>
<dbReference type="AlphaFoldDB" id="A0AAV1VCM0"/>
<protein>
    <submittedName>
        <fullName evidence="2">Uncharacterized protein</fullName>
    </submittedName>
</protein>
<comment type="caution">
    <text evidence="2">The sequence shown here is derived from an EMBL/GenBank/DDBJ whole genome shotgun (WGS) entry which is preliminary data.</text>
</comment>
<dbReference type="Proteomes" id="UP001162060">
    <property type="component" value="Unassembled WGS sequence"/>
</dbReference>
<accession>A0AAV1VCM0</accession>
<gene>
    <name evidence="2" type="ORF">PM001_LOCUS29710</name>
</gene>
<sequence length="178" mass="19534">MLIALLRSRSSVRRLSSASATRSADGLADTLIEIDLASHTPATRLAPSRRDIRTSSAVSRSPPIAATPPTAEPPRAPDESDGSVRVPSYGHAPVNKLLSLAAFKDLPPVRSSRDKWIPGYRTRATYAPGQFSPWSFHRLGLVTVGHLDWDLLFHHYSRPKHYLFPVPNGSLRPPTEAQ</sequence>
<dbReference type="EMBL" id="CAKLBY020000309">
    <property type="protein sequence ID" value="CAK7944560.1"/>
    <property type="molecule type" value="Genomic_DNA"/>
</dbReference>
<evidence type="ECO:0000313" key="3">
    <source>
        <dbReference type="Proteomes" id="UP001162060"/>
    </source>
</evidence>
<name>A0AAV1VCM0_9STRA</name>
<evidence type="ECO:0000256" key="1">
    <source>
        <dbReference type="SAM" id="MobiDB-lite"/>
    </source>
</evidence>
<organism evidence="2 3">
    <name type="scientific">Peronospora matthiolae</name>
    <dbReference type="NCBI Taxonomy" id="2874970"/>
    <lineage>
        <taxon>Eukaryota</taxon>
        <taxon>Sar</taxon>
        <taxon>Stramenopiles</taxon>
        <taxon>Oomycota</taxon>
        <taxon>Peronosporomycetes</taxon>
        <taxon>Peronosporales</taxon>
        <taxon>Peronosporaceae</taxon>
        <taxon>Peronospora</taxon>
    </lineage>
</organism>
<feature type="region of interest" description="Disordered" evidence="1">
    <location>
        <begin position="46"/>
        <end position="88"/>
    </location>
</feature>
<proteinExistence type="predicted"/>
<evidence type="ECO:0000313" key="2">
    <source>
        <dbReference type="EMBL" id="CAK7944560.1"/>
    </source>
</evidence>